<sequence>MSLTTTKCKRRHGYSSLAKHVCPGLQAWPTQENYEAVRDEWASINQKRHRGVTGSQVDGGLVHTNRTFGRLLEDPATWVDPTSFRVFGKTLKQSLGLVTEPMSRTCGGHQRLGISILQGFGTATYLGSRSGRTSSSQGMVLTWMEFQSKGPELQGH</sequence>
<reference evidence="2" key="1">
    <citation type="journal article" date="2016" name="Genome Biol. Evol.">
        <title>Comparative 'omics' of the Fusarium fujikuroi species complex highlights differences in genetic potential and metabolite synthesis.</title>
        <authorList>
            <person name="Niehaus E.-M."/>
            <person name="Muensterkoetter M."/>
            <person name="Proctor R.H."/>
            <person name="Brown D.W."/>
            <person name="Sharon A."/>
            <person name="Idan Y."/>
            <person name="Oren-Young L."/>
            <person name="Sieber C.M."/>
            <person name="Novak O."/>
            <person name="Pencik A."/>
            <person name="Tarkowska D."/>
            <person name="Hromadova K."/>
            <person name="Freeman S."/>
            <person name="Maymon M."/>
            <person name="Elazar M."/>
            <person name="Youssef S.A."/>
            <person name="El-Shabrawy E.S.M."/>
            <person name="Shalaby A.B.A."/>
            <person name="Houterman P."/>
            <person name="Brock N.L."/>
            <person name="Burkhardt I."/>
            <person name="Tsavkelova E.A."/>
            <person name="Dickschat J.S."/>
            <person name="Galuszka P."/>
            <person name="Gueldener U."/>
            <person name="Tudzynski B."/>
        </authorList>
    </citation>
    <scope>NUCLEOTIDE SEQUENCE [LARGE SCALE GENOMIC DNA]</scope>
    <source>
        <strain evidence="2">ET1</strain>
    </source>
</reference>
<keyword evidence="2" id="KW-1185">Reference proteome</keyword>
<proteinExistence type="predicted"/>
<dbReference type="RefSeq" id="XP_031074924.1">
    <property type="nucleotide sequence ID" value="XM_031230239.1"/>
</dbReference>
<dbReference type="AlphaFoldDB" id="A0A1L7V519"/>
<dbReference type="Proteomes" id="UP000183971">
    <property type="component" value="Unassembled WGS sequence"/>
</dbReference>
<dbReference type="GeneID" id="42046436"/>
<dbReference type="EMBL" id="FJOF01000001">
    <property type="protein sequence ID" value="CZR33859.1"/>
    <property type="molecule type" value="Genomic_DNA"/>
</dbReference>
<name>A0A1L7V519_FUSPR</name>
<comment type="caution">
    <text evidence="1">The sequence shown here is derived from an EMBL/GenBank/DDBJ whole genome shotgun (WGS) entry which is preliminary data.</text>
</comment>
<evidence type="ECO:0000313" key="2">
    <source>
        <dbReference type="Proteomes" id="UP000183971"/>
    </source>
</evidence>
<protein>
    <submittedName>
        <fullName evidence="1">Uncharacterized protein</fullName>
    </submittedName>
</protein>
<evidence type="ECO:0000313" key="1">
    <source>
        <dbReference type="EMBL" id="CZR33859.1"/>
    </source>
</evidence>
<gene>
    <name evidence="1" type="ORF">FPRO_01549</name>
</gene>
<dbReference type="VEuPathDB" id="FungiDB:FPRO_01549"/>
<accession>A0A1L7V519</accession>
<organism evidence="1 2">
    <name type="scientific">Fusarium proliferatum (strain ET1)</name>
    <name type="common">Orchid endophyte fungus</name>
    <dbReference type="NCBI Taxonomy" id="1227346"/>
    <lineage>
        <taxon>Eukaryota</taxon>
        <taxon>Fungi</taxon>
        <taxon>Dikarya</taxon>
        <taxon>Ascomycota</taxon>
        <taxon>Pezizomycotina</taxon>
        <taxon>Sordariomycetes</taxon>
        <taxon>Hypocreomycetidae</taxon>
        <taxon>Hypocreales</taxon>
        <taxon>Nectriaceae</taxon>
        <taxon>Fusarium</taxon>
        <taxon>Fusarium fujikuroi species complex</taxon>
    </lineage>
</organism>